<feature type="signal peptide" evidence="1">
    <location>
        <begin position="1"/>
        <end position="22"/>
    </location>
</feature>
<protein>
    <submittedName>
        <fullName evidence="2">Uncharacterized protein</fullName>
    </submittedName>
</protein>
<comment type="caution">
    <text evidence="2">The sequence shown here is derived from an EMBL/GenBank/DDBJ whole genome shotgun (WGS) entry which is preliminary data.</text>
</comment>
<reference evidence="2 3" key="1">
    <citation type="journal article" date="2016" name="Nat. Commun.">
        <title>Thousands of microbial genomes shed light on interconnected biogeochemical processes in an aquifer system.</title>
        <authorList>
            <person name="Anantharaman K."/>
            <person name="Brown C.T."/>
            <person name="Hug L.A."/>
            <person name="Sharon I."/>
            <person name="Castelle C.J."/>
            <person name="Probst A.J."/>
            <person name="Thomas B.C."/>
            <person name="Singh A."/>
            <person name="Wilkins M.J."/>
            <person name="Karaoz U."/>
            <person name="Brodie E.L."/>
            <person name="Williams K.H."/>
            <person name="Hubbard S.S."/>
            <person name="Banfield J.F."/>
        </authorList>
    </citation>
    <scope>NUCLEOTIDE SEQUENCE [LARGE SCALE GENOMIC DNA]</scope>
</reference>
<feature type="chain" id="PRO_5009526573" evidence="1">
    <location>
        <begin position="23"/>
        <end position="223"/>
    </location>
</feature>
<evidence type="ECO:0000313" key="2">
    <source>
        <dbReference type="EMBL" id="OGI40873.1"/>
    </source>
</evidence>
<gene>
    <name evidence="2" type="ORF">A2140_01985</name>
</gene>
<dbReference type="AlphaFoldDB" id="A0A1F6T6W6"/>
<dbReference type="EMBL" id="MFSQ01000049">
    <property type="protein sequence ID" value="OGI40873.1"/>
    <property type="molecule type" value="Genomic_DNA"/>
</dbReference>
<sequence length="223" mass="24797">MRKILTLLVAIATLGAGNLSWAKDDAYPGDIAVIELGHKGDVTALQRLRKTYLPRATKKERFAIFVASRIASPSEFTNEFVANLPAKRGDVWFDLTGYEHAWTYSEFFVADQLREIAATGHKEAISKLIEMGTWVGGGWAMIIHSGIVRCLIRHPDATLTELAKRSEGERSRLLETTFALSLLDEDVEPLLLSVRQATVTSSNIRSQIERLVSAEMSGRKKKP</sequence>
<evidence type="ECO:0000256" key="1">
    <source>
        <dbReference type="SAM" id="SignalP"/>
    </source>
</evidence>
<keyword evidence="1" id="KW-0732">Signal</keyword>
<organism evidence="2 3">
    <name type="scientific">Candidatus Muproteobacteria bacterium RBG_16_62_13</name>
    <dbReference type="NCBI Taxonomy" id="1817756"/>
    <lineage>
        <taxon>Bacteria</taxon>
        <taxon>Pseudomonadati</taxon>
        <taxon>Pseudomonadota</taxon>
        <taxon>Candidatus Muproteobacteria</taxon>
    </lineage>
</organism>
<dbReference type="Proteomes" id="UP000178379">
    <property type="component" value="Unassembled WGS sequence"/>
</dbReference>
<name>A0A1F6T6W6_9PROT</name>
<accession>A0A1F6T6W6</accession>
<proteinExistence type="predicted"/>
<evidence type="ECO:0000313" key="3">
    <source>
        <dbReference type="Proteomes" id="UP000178379"/>
    </source>
</evidence>